<dbReference type="GO" id="GO:0005615">
    <property type="term" value="C:extracellular space"/>
    <property type="evidence" value="ECO:0007669"/>
    <property type="project" value="InterPro"/>
</dbReference>
<comment type="subcellular location">
    <subcellularLocation>
        <location evidence="1">Secreted</location>
    </subcellularLocation>
</comment>
<evidence type="ECO:0000256" key="4">
    <source>
        <dbReference type="ARBA" id="ARBA00023157"/>
    </source>
</evidence>
<comment type="caution">
    <text evidence="6">The sequence shown here is derived from an EMBL/GenBank/DDBJ whole genome shotgun (WGS) entry which is preliminary data.</text>
</comment>
<gene>
    <name evidence="6" type="ORF">NDU88_001160</name>
</gene>
<dbReference type="Gene3D" id="4.10.40.30">
    <property type="entry name" value="CART, C-terminal domain"/>
    <property type="match status" value="1"/>
</dbReference>
<evidence type="ECO:0000313" key="6">
    <source>
        <dbReference type="EMBL" id="KAJ1080972.1"/>
    </source>
</evidence>
<keyword evidence="3" id="KW-0964">Secreted</keyword>
<dbReference type="GO" id="GO:0008343">
    <property type="term" value="P:adult feeding behavior"/>
    <property type="evidence" value="ECO:0007669"/>
    <property type="project" value="InterPro"/>
</dbReference>
<keyword evidence="7" id="KW-1185">Reference proteome</keyword>
<accession>A0AAV7KS61</accession>
<evidence type="ECO:0000256" key="5">
    <source>
        <dbReference type="SAM" id="MobiDB-lite"/>
    </source>
</evidence>
<evidence type="ECO:0008006" key="8">
    <source>
        <dbReference type="Google" id="ProtNLM"/>
    </source>
</evidence>
<dbReference type="PANTHER" id="PTHR16655:SF3">
    <property type="entry name" value="COCAINE- AND AMPHETAMINE-REGULATED TRANSCRIPT CH11"/>
    <property type="match status" value="1"/>
</dbReference>
<proteinExistence type="inferred from homology"/>
<dbReference type="GO" id="GO:0009267">
    <property type="term" value="P:cellular response to starvation"/>
    <property type="evidence" value="ECO:0007669"/>
    <property type="project" value="InterPro"/>
</dbReference>
<dbReference type="PANTHER" id="PTHR16655">
    <property type="entry name" value="COCAINE AND AMPHETAMINE REGULATED TRANSCRIPT PROTEIN"/>
    <property type="match status" value="1"/>
</dbReference>
<dbReference type="AlphaFoldDB" id="A0AAV7KS61"/>
<comment type="similarity">
    <text evidence="2">Belongs to the CART family.</text>
</comment>
<sequence>MEREMVRQKAHRCFKTPLSPHTGTRPLPASEMEQRRRAGLLGGPSAGLRVLLLGLCLSLVLLGCQAQGSEEGGSQEDQTPQHGYPARALVDALEELLENNQDNRLSVEKKASQLPRCDVGERCALKHGPRIGKLCDCLRGATCNTFLMRCY</sequence>
<dbReference type="Proteomes" id="UP001066276">
    <property type="component" value="Chromosome 12"/>
</dbReference>
<dbReference type="Pfam" id="PF06373">
    <property type="entry name" value="CART"/>
    <property type="match status" value="1"/>
</dbReference>
<dbReference type="GO" id="GO:0032099">
    <property type="term" value="P:negative regulation of appetite"/>
    <property type="evidence" value="ECO:0007669"/>
    <property type="project" value="InterPro"/>
</dbReference>
<evidence type="ECO:0000256" key="3">
    <source>
        <dbReference type="ARBA" id="ARBA00022525"/>
    </source>
</evidence>
<dbReference type="SUPFAM" id="SSF64546">
    <property type="entry name" value="Satiety factor CART (cocaine and amphetamine regulated transcript)"/>
    <property type="match status" value="1"/>
</dbReference>
<protein>
    <recommendedName>
        <fullName evidence="8">Cocaine- and amphetamine-regulated transcript protein</fullName>
    </recommendedName>
</protein>
<dbReference type="InterPro" id="IPR009106">
    <property type="entry name" value="CART"/>
</dbReference>
<feature type="region of interest" description="Disordered" evidence="5">
    <location>
        <begin position="1"/>
        <end position="35"/>
    </location>
</feature>
<evidence type="ECO:0000313" key="7">
    <source>
        <dbReference type="Proteomes" id="UP001066276"/>
    </source>
</evidence>
<dbReference type="GO" id="GO:0043410">
    <property type="term" value="P:positive regulation of MAPK cascade"/>
    <property type="evidence" value="ECO:0007669"/>
    <property type="project" value="InterPro"/>
</dbReference>
<evidence type="ECO:0000256" key="2">
    <source>
        <dbReference type="ARBA" id="ARBA00005294"/>
    </source>
</evidence>
<organism evidence="6 7">
    <name type="scientific">Pleurodeles waltl</name>
    <name type="common">Iberian ribbed newt</name>
    <dbReference type="NCBI Taxonomy" id="8319"/>
    <lineage>
        <taxon>Eukaryota</taxon>
        <taxon>Metazoa</taxon>
        <taxon>Chordata</taxon>
        <taxon>Craniata</taxon>
        <taxon>Vertebrata</taxon>
        <taxon>Euteleostomi</taxon>
        <taxon>Amphibia</taxon>
        <taxon>Batrachia</taxon>
        <taxon>Caudata</taxon>
        <taxon>Salamandroidea</taxon>
        <taxon>Salamandridae</taxon>
        <taxon>Pleurodelinae</taxon>
        <taxon>Pleurodeles</taxon>
    </lineage>
</organism>
<dbReference type="EMBL" id="JANPWB010000016">
    <property type="protein sequence ID" value="KAJ1080972.1"/>
    <property type="molecule type" value="Genomic_DNA"/>
</dbReference>
<keyword evidence="4" id="KW-1015">Disulfide bond</keyword>
<evidence type="ECO:0000256" key="1">
    <source>
        <dbReference type="ARBA" id="ARBA00004613"/>
    </source>
</evidence>
<dbReference type="InterPro" id="IPR036722">
    <property type="entry name" value="CART_C_sf"/>
</dbReference>
<reference evidence="6" key="1">
    <citation type="journal article" date="2022" name="bioRxiv">
        <title>Sequencing and chromosome-scale assembly of the giantPleurodeles waltlgenome.</title>
        <authorList>
            <person name="Brown T."/>
            <person name="Elewa A."/>
            <person name="Iarovenko S."/>
            <person name="Subramanian E."/>
            <person name="Araus A.J."/>
            <person name="Petzold A."/>
            <person name="Susuki M."/>
            <person name="Suzuki K.-i.T."/>
            <person name="Hayashi T."/>
            <person name="Toyoda A."/>
            <person name="Oliveira C."/>
            <person name="Osipova E."/>
            <person name="Leigh N.D."/>
            <person name="Simon A."/>
            <person name="Yun M.H."/>
        </authorList>
    </citation>
    <scope>NUCLEOTIDE SEQUENCE</scope>
    <source>
        <strain evidence="6">20211129_DDA</strain>
        <tissue evidence="6">Liver</tissue>
    </source>
</reference>
<dbReference type="CDD" id="cd22741">
    <property type="entry name" value="CART_CTD-like"/>
    <property type="match status" value="1"/>
</dbReference>
<name>A0AAV7KS61_PLEWA</name>
<dbReference type="GO" id="GO:0007186">
    <property type="term" value="P:G protein-coupled receptor signaling pathway"/>
    <property type="evidence" value="ECO:0007669"/>
    <property type="project" value="InterPro"/>
</dbReference>
<dbReference type="GO" id="GO:0005184">
    <property type="term" value="F:neuropeptide hormone activity"/>
    <property type="evidence" value="ECO:0007669"/>
    <property type="project" value="InterPro"/>
</dbReference>